<keyword evidence="5 9" id="KW-0378">Hydrolase</keyword>
<comment type="subunit">
    <text evidence="9">Homodimer.</text>
</comment>
<dbReference type="CDD" id="cd02037">
    <property type="entry name" value="Mrp_NBP35"/>
    <property type="match status" value="1"/>
</dbReference>
<dbReference type="InterPro" id="IPR044304">
    <property type="entry name" value="NUBPL-like"/>
</dbReference>
<dbReference type="GO" id="GO:0046872">
    <property type="term" value="F:metal ion binding"/>
    <property type="evidence" value="ECO:0007669"/>
    <property type="project" value="UniProtKB-KW"/>
</dbReference>
<evidence type="ECO:0000256" key="3">
    <source>
        <dbReference type="ARBA" id="ARBA00022723"/>
    </source>
</evidence>
<dbReference type="GO" id="GO:0016887">
    <property type="term" value="F:ATP hydrolysis activity"/>
    <property type="evidence" value="ECO:0007669"/>
    <property type="project" value="UniProtKB-UniRule"/>
</dbReference>
<comment type="similarity">
    <text evidence="1">In the N-terminal section; belongs to the MIP18 family.</text>
</comment>
<dbReference type="Gene3D" id="3.40.50.300">
    <property type="entry name" value="P-loop containing nucleotide triphosphate hydrolases"/>
    <property type="match status" value="1"/>
</dbReference>
<dbReference type="Pfam" id="PF10609">
    <property type="entry name" value="ParA"/>
    <property type="match status" value="1"/>
</dbReference>
<evidence type="ECO:0000256" key="6">
    <source>
        <dbReference type="ARBA" id="ARBA00022840"/>
    </source>
</evidence>
<comment type="similarity">
    <text evidence="9">Belongs to the Mrp/NBP35 ATP-binding proteins family.</text>
</comment>
<gene>
    <name evidence="11" type="ORF">EHQ30_00405</name>
</gene>
<organism evidence="11 12">
    <name type="scientific">Leptospira brenneri</name>
    <dbReference type="NCBI Taxonomy" id="2023182"/>
    <lineage>
        <taxon>Bacteria</taxon>
        <taxon>Pseudomonadati</taxon>
        <taxon>Spirochaetota</taxon>
        <taxon>Spirochaetia</taxon>
        <taxon>Leptospirales</taxon>
        <taxon>Leptospiraceae</taxon>
        <taxon>Leptospira</taxon>
    </lineage>
</organism>
<dbReference type="EMBL" id="RQFP01000001">
    <property type="protein sequence ID" value="TGK95146.1"/>
    <property type="molecule type" value="Genomic_DNA"/>
</dbReference>
<keyword evidence="4 9" id="KW-0547">Nucleotide-binding</keyword>
<keyword evidence="6 9" id="KW-0067">ATP-binding</keyword>
<comment type="function">
    <text evidence="9">Binds and transfers iron-sulfur (Fe-S) clusters to target apoproteins. Can hydrolyze ATP.</text>
</comment>
<dbReference type="InterPro" id="IPR027417">
    <property type="entry name" value="P-loop_NTPase"/>
</dbReference>
<feature type="binding site" evidence="9">
    <location>
        <begin position="107"/>
        <end position="114"/>
    </location>
    <ligand>
        <name>ATP</name>
        <dbReference type="ChEBI" id="CHEBI:30616"/>
    </ligand>
</feature>
<comment type="caution">
    <text evidence="11">The sequence shown here is derived from an EMBL/GenBank/DDBJ whole genome shotgun (WGS) entry which is preliminary data.</text>
</comment>
<proteinExistence type="inferred from homology"/>
<dbReference type="InterPro" id="IPR033756">
    <property type="entry name" value="YlxH/NBP35"/>
</dbReference>
<keyword evidence="12" id="KW-1185">Reference proteome</keyword>
<evidence type="ECO:0000256" key="2">
    <source>
        <dbReference type="ARBA" id="ARBA00008205"/>
    </source>
</evidence>
<dbReference type="GO" id="GO:0140663">
    <property type="term" value="F:ATP-dependent FeS chaperone activity"/>
    <property type="evidence" value="ECO:0007669"/>
    <property type="project" value="InterPro"/>
</dbReference>
<dbReference type="RefSeq" id="WP_100791164.1">
    <property type="nucleotide sequence ID" value="NZ_NPDQ01000005.1"/>
</dbReference>
<dbReference type="GO" id="GO:0051539">
    <property type="term" value="F:4 iron, 4 sulfur cluster binding"/>
    <property type="evidence" value="ECO:0007669"/>
    <property type="project" value="TreeGrafter"/>
</dbReference>
<evidence type="ECO:0000256" key="1">
    <source>
        <dbReference type="ARBA" id="ARBA00007352"/>
    </source>
</evidence>
<evidence type="ECO:0000256" key="5">
    <source>
        <dbReference type="ARBA" id="ARBA00022801"/>
    </source>
</evidence>
<dbReference type="Proteomes" id="UP000297891">
    <property type="component" value="Unassembled WGS sequence"/>
</dbReference>
<evidence type="ECO:0000259" key="10">
    <source>
        <dbReference type="Pfam" id="PF01883"/>
    </source>
</evidence>
<evidence type="ECO:0000256" key="7">
    <source>
        <dbReference type="ARBA" id="ARBA00023004"/>
    </source>
</evidence>
<name>A0A2M9Y0P2_9LEPT</name>
<evidence type="ECO:0000313" key="11">
    <source>
        <dbReference type="EMBL" id="TGK95146.1"/>
    </source>
</evidence>
<evidence type="ECO:0000256" key="9">
    <source>
        <dbReference type="HAMAP-Rule" id="MF_02040"/>
    </source>
</evidence>
<dbReference type="InterPro" id="IPR002744">
    <property type="entry name" value="MIP18-like"/>
</dbReference>
<protein>
    <recommendedName>
        <fullName evidence="9">Iron-sulfur cluster carrier protein</fullName>
    </recommendedName>
</protein>
<sequence length="350" mass="37648">MANAKVDLTTIQRQLMQVKHPELKKDIVSLGMVGAVTPNEEGIEILIKTPNADRRLQIGLEAQTRQLISKIDGAGKVKIKFEVDQNLKMEDGNRIIGVKKVIAVGSGKGGVGKSTVTANLASTLALNGKKVGIMDADIYGPSLGKMFGINGRVALKSEEDKIYPIEKHGIKLISFSFLVTEDQPVVWRGPMLGKAIEQFLYDVVWGELDYLFIDLPPGTGDVQLSLAQLIDLDGAVIVTTPQEVAVLDAGRAAAMFKQVKVPILGIVENMSGFACPKCGHVTDVFSKGGGEKLSKQVGVPELGSVPLTLDVMSSGETGKPALLDAKDSPLKEAYFRIAKNLENQIAEWED</sequence>
<dbReference type="InterPro" id="IPR019591">
    <property type="entry name" value="Mrp/NBP35_ATP-bd"/>
</dbReference>
<dbReference type="PANTHER" id="PTHR42961">
    <property type="entry name" value="IRON-SULFUR PROTEIN NUBPL"/>
    <property type="match status" value="1"/>
</dbReference>
<dbReference type="SUPFAM" id="SSF117916">
    <property type="entry name" value="Fe-S cluster assembly (FSCA) domain-like"/>
    <property type="match status" value="1"/>
</dbReference>
<feature type="domain" description="MIP18 family-like" evidence="10">
    <location>
        <begin position="10"/>
        <end position="79"/>
    </location>
</feature>
<dbReference type="HAMAP" id="MF_02040">
    <property type="entry name" value="Mrp_NBP35"/>
    <property type="match status" value="1"/>
</dbReference>
<dbReference type="GO" id="GO:0016226">
    <property type="term" value="P:iron-sulfur cluster assembly"/>
    <property type="evidence" value="ECO:0007669"/>
    <property type="project" value="InterPro"/>
</dbReference>
<accession>A0A2M9Y0P2</accession>
<dbReference type="InterPro" id="IPR034904">
    <property type="entry name" value="FSCA_dom_sf"/>
</dbReference>
<keyword evidence="3 9" id="KW-0479">Metal-binding</keyword>
<dbReference type="GO" id="GO:0005524">
    <property type="term" value="F:ATP binding"/>
    <property type="evidence" value="ECO:0007669"/>
    <property type="project" value="UniProtKB-UniRule"/>
</dbReference>
<dbReference type="OrthoDB" id="9809679at2"/>
<evidence type="ECO:0000313" key="12">
    <source>
        <dbReference type="Proteomes" id="UP000297891"/>
    </source>
</evidence>
<evidence type="ECO:0000256" key="4">
    <source>
        <dbReference type="ARBA" id="ARBA00022741"/>
    </source>
</evidence>
<dbReference type="FunFam" id="3.40.50.300:FF:000304">
    <property type="entry name" value="Iron-sulfur cluster carrier protein"/>
    <property type="match status" value="1"/>
</dbReference>
<dbReference type="Pfam" id="PF01883">
    <property type="entry name" value="FeS_assembly_P"/>
    <property type="match status" value="1"/>
</dbReference>
<dbReference type="AlphaFoldDB" id="A0A2M9Y0P2"/>
<dbReference type="Gene3D" id="3.30.300.130">
    <property type="entry name" value="Fe-S cluster assembly (FSCA)"/>
    <property type="match status" value="1"/>
</dbReference>
<comment type="similarity">
    <text evidence="2">In the C-terminal section; belongs to the Mrp/NBP35 ATP-binding proteins family.</text>
</comment>
<keyword evidence="7 9" id="KW-0408">Iron</keyword>
<reference evidence="11" key="1">
    <citation type="journal article" date="2019" name="PLoS Negl. Trop. Dis.">
        <title>Revisiting the worldwide diversity of Leptospira species in the environment.</title>
        <authorList>
            <person name="Vincent A.T."/>
            <person name="Schiettekatte O."/>
            <person name="Bourhy P."/>
            <person name="Veyrier F.J."/>
            <person name="Picardeau M."/>
        </authorList>
    </citation>
    <scope>NUCLEOTIDE SEQUENCE [LARGE SCALE GENOMIC DNA]</scope>
    <source>
        <strain evidence="11">201800277</strain>
    </source>
</reference>
<keyword evidence="8 9" id="KW-0411">Iron-sulfur</keyword>
<dbReference type="SUPFAM" id="SSF52540">
    <property type="entry name" value="P-loop containing nucleoside triphosphate hydrolases"/>
    <property type="match status" value="1"/>
</dbReference>
<evidence type="ECO:0000256" key="8">
    <source>
        <dbReference type="ARBA" id="ARBA00023014"/>
    </source>
</evidence>
<dbReference type="PANTHER" id="PTHR42961:SF2">
    <property type="entry name" value="IRON-SULFUR PROTEIN NUBPL"/>
    <property type="match status" value="1"/>
</dbReference>